<gene>
    <name evidence="1" type="ORF">ACFPOG_33230</name>
</gene>
<reference evidence="2" key="1">
    <citation type="journal article" date="2019" name="Int. J. Syst. Evol. Microbiol.">
        <title>The Global Catalogue of Microorganisms (GCM) 10K type strain sequencing project: providing services to taxonomists for standard genome sequencing and annotation.</title>
        <authorList>
            <consortium name="The Broad Institute Genomics Platform"/>
            <consortium name="The Broad Institute Genome Sequencing Center for Infectious Disease"/>
            <person name="Wu L."/>
            <person name="Ma J."/>
        </authorList>
    </citation>
    <scope>NUCLEOTIDE SEQUENCE [LARGE SCALE GENOMIC DNA]</scope>
    <source>
        <strain evidence="2">KACC 11904</strain>
    </source>
</reference>
<sequence length="71" mass="8262">MNFTSHDVAIIERALRTAIKVEHEEPRSRDYIEVLLKLQESAKQALYMHPQVARAEHDGITYDYDDSSDLM</sequence>
<proteinExistence type="predicted"/>
<dbReference type="RefSeq" id="WP_270879331.1">
    <property type="nucleotide sequence ID" value="NZ_JAQFVF010000023.1"/>
</dbReference>
<name>A0ABW0KIK1_9BACL</name>
<keyword evidence="2" id="KW-1185">Reference proteome</keyword>
<evidence type="ECO:0000313" key="1">
    <source>
        <dbReference type="EMBL" id="MFC5453080.1"/>
    </source>
</evidence>
<dbReference type="Proteomes" id="UP001596044">
    <property type="component" value="Unassembled WGS sequence"/>
</dbReference>
<evidence type="ECO:0000313" key="2">
    <source>
        <dbReference type="Proteomes" id="UP001596044"/>
    </source>
</evidence>
<protein>
    <submittedName>
        <fullName evidence="1">Uncharacterized protein</fullName>
    </submittedName>
</protein>
<comment type="caution">
    <text evidence="1">The sequence shown here is derived from an EMBL/GenBank/DDBJ whole genome shotgun (WGS) entry which is preliminary data.</text>
</comment>
<dbReference type="EMBL" id="JBHSMJ010000065">
    <property type="protein sequence ID" value="MFC5453080.1"/>
    <property type="molecule type" value="Genomic_DNA"/>
</dbReference>
<organism evidence="1 2">
    <name type="scientific">Paenibacillus aestuarii</name>
    <dbReference type="NCBI Taxonomy" id="516965"/>
    <lineage>
        <taxon>Bacteria</taxon>
        <taxon>Bacillati</taxon>
        <taxon>Bacillota</taxon>
        <taxon>Bacilli</taxon>
        <taxon>Bacillales</taxon>
        <taxon>Paenibacillaceae</taxon>
        <taxon>Paenibacillus</taxon>
    </lineage>
</organism>
<accession>A0ABW0KIK1</accession>